<dbReference type="InterPro" id="IPR051044">
    <property type="entry name" value="MAG_DAG_Lipase"/>
</dbReference>
<sequence length="284" mass="30141">MHPTESTFLPAADGTPLAVYDWPLAPAAAVRATVLIVHGMGEHAGRYAALAQRLNGWGMAVRAYDQYGHGRSGGPRGGLSSDDRLLDDLAQVLDATRAGMPASRPLVLLGHSMGGLVAADAVASGACQVEGLVLSSPALALHLSGLQKALLASLPRLLPNLRVHNGVDSRHLSHDPAVVQAYDRDPLQHPRISGRMARYMAEGGARVVARAPAWRTPTLLLWAGQDRVVDPAGSAALARLAPPAVLQAQCFGPAFHEIFNESEALAAPVFTRLQQWLDQQFPPR</sequence>
<dbReference type="InterPro" id="IPR000073">
    <property type="entry name" value="AB_hydrolase_1"/>
</dbReference>
<dbReference type="RefSeq" id="WP_066538303.1">
    <property type="nucleotide sequence ID" value="NZ_PDEA01000001.1"/>
</dbReference>
<dbReference type="GO" id="GO:0016787">
    <property type="term" value="F:hydrolase activity"/>
    <property type="evidence" value="ECO:0007669"/>
    <property type="project" value="UniProtKB-KW"/>
</dbReference>
<keyword evidence="2" id="KW-0378">Hydrolase</keyword>
<dbReference type="InterPro" id="IPR029058">
    <property type="entry name" value="AB_hydrolase_fold"/>
</dbReference>
<evidence type="ECO:0000313" key="3">
    <source>
        <dbReference type="Proteomes" id="UP000220246"/>
    </source>
</evidence>
<reference evidence="3" key="1">
    <citation type="submission" date="2017-09" db="EMBL/GenBank/DDBJ databases">
        <title>FDA dAtabase for Regulatory Grade micrObial Sequences (FDA-ARGOS): Supporting development and validation of Infectious Disease Dx tests.</title>
        <authorList>
            <person name="Minogue T."/>
            <person name="Wolcott M."/>
            <person name="Wasieloski L."/>
            <person name="Aguilar W."/>
            <person name="Moore D."/>
            <person name="Tallon L."/>
            <person name="Sadzewicz L."/>
            <person name="Ott S."/>
            <person name="Zhao X."/>
            <person name="Nagaraj S."/>
            <person name="Vavikolanu K."/>
            <person name="Aluvathingal J."/>
            <person name="Nadendla S."/>
            <person name="Sichtig H."/>
        </authorList>
    </citation>
    <scope>NUCLEOTIDE SEQUENCE [LARGE SCALE GENOMIC DNA]</scope>
    <source>
        <strain evidence="3">FDAARGOS_394</strain>
    </source>
</reference>
<organism evidence="2 3">
    <name type="scientific">Comamonas terrigena</name>
    <dbReference type="NCBI Taxonomy" id="32013"/>
    <lineage>
        <taxon>Bacteria</taxon>
        <taxon>Pseudomonadati</taxon>
        <taxon>Pseudomonadota</taxon>
        <taxon>Betaproteobacteria</taxon>
        <taxon>Burkholderiales</taxon>
        <taxon>Comamonadaceae</taxon>
        <taxon>Comamonas</taxon>
    </lineage>
</organism>
<dbReference type="AlphaFoldDB" id="A0A2A7UQP2"/>
<dbReference type="EMBL" id="PDEA01000001">
    <property type="protein sequence ID" value="PEH87659.1"/>
    <property type="molecule type" value="Genomic_DNA"/>
</dbReference>
<gene>
    <name evidence="2" type="ORF">CRM82_02730</name>
</gene>
<keyword evidence="3" id="KW-1185">Reference proteome</keyword>
<evidence type="ECO:0000313" key="2">
    <source>
        <dbReference type="EMBL" id="PEH87659.1"/>
    </source>
</evidence>
<dbReference type="Proteomes" id="UP000220246">
    <property type="component" value="Unassembled WGS sequence"/>
</dbReference>
<proteinExistence type="predicted"/>
<dbReference type="SUPFAM" id="SSF53474">
    <property type="entry name" value="alpha/beta-Hydrolases"/>
    <property type="match status" value="1"/>
</dbReference>
<name>A0A2A7UQP2_COMTR</name>
<accession>A0A2A7UQP2</accession>
<evidence type="ECO:0000259" key="1">
    <source>
        <dbReference type="Pfam" id="PF12146"/>
    </source>
</evidence>
<dbReference type="STRING" id="1219032.GCA_001515545_02440"/>
<dbReference type="GeneID" id="80803655"/>
<dbReference type="Gene3D" id="3.40.50.1820">
    <property type="entry name" value="alpha/beta hydrolase"/>
    <property type="match status" value="1"/>
</dbReference>
<dbReference type="PRINTS" id="PR00111">
    <property type="entry name" value="ABHYDROLASE"/>
</dbReference>
<dbReference type="InterPro" id="IPR022742">
    <property type="entry name" value="Hydrolase_4"/>
</dbReference>
<comment type="caution">
    <text evidence="2">The sequence shown here is derived from an EMBL/GenBank/DDBJ whole genome shotgun (WGS) entry which is preliminary data.</text>
</comment>
<protein>
    <submittedName>
        <fullName evidence="2">Alpha/beta hydrolase</fullName>
    </submittedName>
</protein>
<dbReference type="Pfam" id="PF12146">
    <property type="entry name" value="Hydrolase_4"/>
    <property type="match status" value="1"/>
</dbReference>
<dbReference type="PANTHER" id="PTHR11614">
    <property type="entry name" value="PHOSPHOLIPASE-RELATED"/>
    <property type="match status" value="1"/>
</dbReference>
<dbReference type="OrthoDB" id="9806902at2"/>
<feature type="domain" description="Serine aminopeptidase S33" evidence="1">
    <location>
        <begin position="30"/>
        <end position="263"/>
    </location>
</feature>